<organism evidence="1 2">
    <name type="scientific">Pricia antarctica</name>
    <dbReference type="NCBI Taxonomy" id="641691"/>
    <lineage>
        <taxon>Bacteria</taxon>
        <taxon>Pseudomonadati</taxon>
        <taxon>Bacteroidota</taxon>
        <taxon>Flavobacteriia</taxon>
        <taxon>Flavobacteriales</taxon>
        <taxon>Flavobacteriaceae</taxon>
        <taxon>Pricia</taxon>
    </lineage>
</organism>
<evidence type="ECO:0000313" key="2">
    <source>
        <dbReference type="Proteomes" id="UP000199109"/>
    </source>
</evidence>
<reference evidence="1 2" key="1">
    <citation type="submission" date="2016-10" db="EMBL/GenBank/DDBJ databases">
        <authorList>
            <person name="de Groot N.N."/>
        </authorList>
    </citation>
    <scope>NUCLEOTIDE SEQUENCE [LARGE SCALE GENOMIC DNA]</scope>
    <source>
        <strain evidence="1 2">DSM 23421</strain>
    </source>
</reference>
<keyword evidence="2" id="KW-1185">Reference proteome</keyword>
<name>A0A1G7JEC1_9FLAO</name>
<protein>
    <submittedName>
        <fullName evidence="1">Uncharacterized protein</fullName>
    </submittedName>
</protein>
<dbReference type="AlphaFoldDB" id="A0A1G7JEC1"/>
<dbReference type="Proteomes" id="UP000199109">
    <property type="component" value="Unassembled WGS sequence"/>
</dbReference>
<proteinExistence type="predicted"/>
<dbReference type="STRING" id="641691.SAMN05421636_1233"/>
<sequence length="42" mass="4896">MTLEENVEIENIGLNLKLQQEMDKLPPQCKNVNVRTYLHSVL</sequence>
<evidence type="ECO:0000313" key="1">
    <source>
        <dbReference type="EMBL" id="SDF22829.1"/>
    </source>
</evidence>
<dbReference type="EMBL" id="FNAO01000023">
    <property type="protein sequence ID" value="SDF22829.1"/>
    <property type="molecule type" value="Genomic_DNA"/>
</dbReference>
<accession>A0A1G7JEC1</accession>
<gene>
    <name evidence="1" type="ORF">SAMN05421636_1233</name>
</gene>